<evidence type="ECO:0000313" key="8">
    <source>
        <dbReference type="EMBL" id="KAJ4434894.1"/>
    </source>
</evidence>
<protein>
    <recommendedName>
        <fullName evidence="10">Cytochrome P450</fullName>
    </recommendedName>
</protein>
<dbReference type="Pfam" id="PF00067">
    <property type="entry name" value="p450"/>
    <property type="match status" value="1"/>
</dbReference>
<accession>A0ABQ8SL55</accession>
<evidence type="ECO:0000256" key="1">
    <source>
        <dbReference type="ARBA" id="ARBA00001971"/>
    </source>
</evidence>
<dbReference type="Gene3D" id="1.10.630.10">
    <property type="entry name" value="Cytochrome P450"/>
    <property type="match status" value="1"/>
</dbReference>
<comment type="cofactor">
    <cofactor evidence="1">
        <name>heme</name>
        <dbReference type="ChEBI" id="CHEBI:30413"/>
    </cofactor>
</comment>
<dbReference type="InterPro" id="IPR036396">
    <property type="entry name" value="Cyt_P450_sf"/>
</dbReference>
<keyword evidence="7" id="KW-0503">Monooxygenase</keyword>
<keyword evidence="3" id="KW-0349">Heme</keyword>
<keyword evidence="4" id="KW-0479">Metal-binding</keyword>
<dbReference type="InterPro" id="IPR050479">
    <property type="entry name" value="CYP11_CYP27_families"/>
</dbReference>
<dbReference type="Proteomes" id="UP001148838">
    <property type="component" value="Unassembled WGS sequence"/>
</dbReference>
<evidence type="ECO:0000256" key="5">
    <source>
        <dbReference type="ARBA" id="ARBA00023002"/>
    </source>
</evidence>
<evidence type="ECO:0008006" key="10">
    <source>
        <dbReference type="Google" id="ProtNLM"/>
    </source>
</evidence>
<sequence>MLRSSSCIRSLLGSSNQQAVLFGVRRWSTAAATQRAIPQEWDDAKPYEDIPGPKSLPILGNTWRFIPKIGDLNGMGFVELAQYFHKTYGNIAKLSGVPGKSDMVFIFDPDDIEKVFRNEGPWPIRDVVQGAVHYRNVTRKDIFKGVGGLATVHGEEWQKFRSKVNQTMMQPRATKLYTGQIDLVAEDFIERIRAVRDEKLEMPANFNNEMYKWGLESIAYIALDTRLGCFNPDLQPDSEPQKMIDAVQLQFDAMYRLEIQIPFWKIVSTPAWRDLVKSSDYFIEVSLKYINQAIQRLKDLPPDSERELTVLEKLLAKDPDPRTGVVMAMDMLGAGIDTVCINIT</sequence>
<evidence type="ECO:0000256" key="4">
    <source>
        <dbReference type="ARBA" id="ARBA00022723"/>
    </source>
</evidence>
<keyword evidence="6" id="KW-0408">Iron</keyword>
<dbReference type="InterPro" id="IPR001128">
    <property type="entry name" value="Cyt_P450"/>
</dbReference>
<comment type="caution">
    <text evidence="8">The sequence shown here is derived from an EMBL/GenBank/DDBJ whole genome shotgun (WGS) entry which is preliminary data.</text>
</comment>
<dbReference type="PANTHER" id="PTHR24279:SF120">
    <property type="entry name" value="CYTOCHROME P450"/>
    <property type="match status" value="1"/>
</dbReference>
<keyword evidence="5" id="KW-0560">Oxidoreductase</keyword>
<reference evidence="8 9" key="1">
    <citation type="journal article" date="2022" name="Allergy">
        <title>Genome assembly and annotation of Periplaneta americana reveal a comprehensive cockroach allergen profile.</title>
        <authorList>
            <person name="Wang L."/>
            <person name="Xiong Q."/>
            <person name="Saelim N."/>
            <person name="Wang L."/>
            <person name="Nong W."/>
            <person name="Wan A.T."/>
            <person name="Shi M."/>
            <person name="Liu X."/>
            <person name="Cao Q."/>
            <person name="Hui J.H.L."/>
            <person name="Sookrung N."/>
            <person name="Leung T.F."/>
            <person name="Tungtrongchitr A."/>
            <person name="Tsui S.K.W."/>
        </authorList>
    </citation>
    <scope>NUCLEOTIDE SEQUENCE [LARGE SCALE GENOMIC DNA]</scope>
    <source>
        <tissue evidence="8">Whole body-01</tissue>
    </source>
</reference>
<proteinExistence type="inferred from homology"/>
<gene>
    <name evidence="8" type="ORF">ANN_23465</name>
</gene>
<evidence type="ECO:0000256" key="6">
    <source>
        <dbReference type="ARBA" id="ARBA00023004"/>
    </source>
</evidence>
<dbReference type="PANTHER" id="PTHR24279">
    <property type="entry name" value="CYTOCHROME P450"/>
    <property type="match status" value="1"/>
</dbReference>
<comment type="similarity">
    <text evidence="2">Belongs to the cytochrome P450 family.</text>
</comment>
<evidence type="ECO:0000256" key="2">
    <source>
        <dbReference type="ARBA" id="ARBA00010617"/>
    </source>
</evidence>
<name>A0ABQ8SL55_PERAM</name>
<keyword evidence="9" id="KW-1185">Reference proteome</keyword>
<dbReference type="SUPFAM" id="SSF48264">
    <property type="entry name" value="Cytochrome P450"/>
    <property type="match status" value="1"/>
</dbReference>
<evidence type="ECO:0000256" key="7">
    <source>
        <dbReference type="ARBA" id="ARBA00023033"/>
    </source>
</evidence>
<evidence type="ECO:0000313" key="9">
    <source>
        <dbReference type="Proteomes" id="UP001148838"/>
    </source>
</evidence>
<evidence type="ECO:0000256" key="3">
    <source>
        <dbReference type="ARBA" id="ARBA00022617"/>
    </source>
</evidence>
<organism evidence="8 9">
    <name type="scientific">Periplaneta americana</name>
    <name type="common">American cockroach</name>
    <name type="synonym">Blatta americana</name>
    <dbReference type="NCBI Taxonomy" id="6978"/>
    <lineage>
        <taxon>Eukaryota</taxon>
        <taxon>Metazoa</taxon>
        <taxon>Ecdysozoa</taxon>
        <taxon>Arthropoda</taxon>
        <taxon>Hexapoda</taxon>
        <taxon>Insecta</taxon>
        <taxon>Pterygota</taxon>
        <taxon>Neoptera</taxon>
        <taxon>Polyneoptera</taxon>
        <taxon>Dictyoptera</taxon>
        <taxon>Blattodea</taxon>
        <taxon>Blattoidea</taxon>
        <taxon>Blattidae</taxon>
        <taxon>Blattinae</taxon>
        <taxon>Periplaneta</taxon>
    </lineage>
</organism>
<dbReference type="EMBL" id="JAJSOF020000025">
    <property type="protein sequence ID" value="KAJ4434894.1"/>
    <property type="molecule type" value="Genomic_DNA"/>
</dbReference>